<accession>A0AA48KBP9</accession>
<name>A0AA48KBP9_9BACT</name>
<protein>
    <recommendedName>
        <fullName evidence="3">Apea-like HEPN domain-containing protein</fullName>
    </recommendedName>
</protein>
<evidence type="ECO:0008006" key="3">
    <source>
        <dbReference type="Google" id="ProtNLM"/>
    </source>
</evidence>
<keyword evidence="2" id="KW-1185">Reference proteome</keyword>
<dbReference type="AlphaFoldDB" id="A0AA48KBP9"/>
<proteinExistence type="predicted"/>
<gene>
    <name evidence="1" type="ORF">METEAL_37160</name>
</gene>
<dbReference type="RefSeq" id="WP_316413216.1">
    <property type="nucleotide sequence ID" value="NZ_AP027080.1"/>
</dbReference>
<reference evidence="2" key="1">
    <citation type="journal article" date="2023" name="Int. J. Syst. Evol. Microbiol.">
        <title>Mesoterricola silvestris gen. nov., sp. nov., Mesoterricola sediminis sp. nov., Geothrix oryzae sp. nov., Geothrix edaphica sp. nov., Geothrix rubra sp. nov., and Geothrix limicola sp. nov., six novel members of Acidobacteriota isolated from soils.</title>
        <authorList>
            <person name="Itoh H."/>
            <person name="Sugisawa Y."/>
            <person name="Mise K."/>
            <person name="Xu Z."/>
            <person name="Kuniyasu M."/>
            <person name="Ushijima N."/>
            <person name="Kawano K."/>
            <person name="Kobayashi E."/>
            <person name="Shiratori Y."/>
            <person name="Masuda Y."/>
            <person name="Senoo K."/>
        </authorList>
    </citation>
    <scope>NUCLEOTIDE SEQUENCE [LARGE SCALE GENOMIC DNA]</scope>
    <source>
        <strain evidence="2">W79</strain>
    </source>
</reference>
<organism evidence="1 2">
    <name type="scientific">Mesoterricola silvestris</name>
    <dbReference type="NCBI Taxonomy" id="2927979"/>
    <lineage>
        <taxon>Bacteria</taxon>
        <taxon>Pseudomonadati</taxon>
        <taxon>Acidobacteriota</taxon>
        <taxon>Holophagae</taxon>
        <taxon>Holophagales</taxon>
        <taxon>Holophagaceae</taxon>
        <taxon>Mesoterricola</taxon>
    </lineage>
</organism>
<evidence type="ECO:0000313" key="2">
    <source>
        <dbReference type="Proteomes" id="UP001238179"/>
    </source>
</evidence>
<evidence type="ECO:0000313" key="1">
    <source>
        <dbReference type="EMBL" id="BDU74542.1"/>
    </source>
</evidence>
<sequence>MAISWKKNQKLKPSIILERVNASKLSSGDGRVSFSIFPLQEALPALDSMLEFPAATDGIPKSLLIWKAITGIDGEITPDTFIKSINKALVAELATEEQEFHILTDISIAYESTPTKLRIEGCTIEKVDTDYPHKYSERELLIKRNNIPVPRSPYGYTKLLIKVRAKSPQIAMTKALKSLDLVRSIWSLLGNSYMEIIGDQWQPINKIRLGSIHTIHNSKGHSAIESVWYEPNFTPASIFKFDNTEIAWKKTKEAISAIKKCKYSEIIIDTLIRYVRALDERDQSTAFLRLWSATESITSNGSAHYDSLIARCAFLYKDHKYHEQILEHLREFRNKSVHAGDQSENTKSYCYQLQEYFKSLVWFHIRNVKFFNSLAEANSFLDMGHNKKQLLRKRRIIGKAIRFIS</sequence>
<dbReference type="KEGG" id="msil:METEAL_37160"/>
<dbReference type="Proteomes" id="UP001238179">
    <property type="component" value="Chromosome"/>
</dbReference>
<dbReference type="EMBL" id="AP027080">
    <property type="protein sequence ID" value="BDU74542.1"/>
    <property type="molecule type" value="Genomic_DNA"/>
</dbReference>